<name>A0ABY0I1R7_9GAMM</name>
<keyword evidence="1" id="KW-0472">Membrane</keyword>
<sequence length="99" mass="10899">THQMLPKQVTVSCVHLTSYGFLQTPPLASDALAIRIVFPLVGVTLLSCKQTGLPALLGKQKTQNDYSLWVLFCLLLTNYLDIIPFWISSCSDNCAGKID</sequence>
<dbReference type="Proteomes" id="UP000294166">
    <property type="component" value="Unassembled WGS sequence"/>
</dbReference>
<keyword evidence="1" id="KW-1133">Transmembrane helix</keyword>
<keyword evidence="3" id="KW-1185">Reference proteome</keyword>
<evidence type="ECO:0000313" key="2">
    <source>
        <dbReference type="EMBL" id="RYU60800.1"/>
    </source>
</evidence>
<feature type="non-terminal residue" evidence="2">
    <location>
        <position position="1"/>
    </location>
</feature>
<protein>
    <submittedName>
        <fullName evidence="2">Uncharacterized protein</fullName>
    </submittedName>
</protein>
<organism evidence="2 3">
    <name type="scientific">Aliivibrio finisterrensis</name>
    <dbReference type="NCBI Taxonomy" id="511998"/>
    <lineage>
        <taxon>Bacteria</taxon>
        <taxon>Pseudomonadati</taxon>
        <taxon>Pseudomonadota</taxon>
        <taxon>Gammaproteobacteria</taxon>
        <taxon>Vibrionales</taxon>
        <taxon>Vibrionaceae</taxon>
        <taxon>Aliivibrio</taxon>
    </lineage>
</organism>
<proteinExistence type="predicted"/>
<evidence type="ECO:0000256" key="1">
    <source>
        <dbReference type="SAM" id="Phobius"/>
    </source>
</evidence>
<accession>A0ABY0I1R7</accession>
<gene>
    <name evidence="2" type="ORF">ERW53_18675</name>
</gene>
<feature type="transmembrane region" description="Helical" evidence="1">
    <location>
        <begin position="66"/>
        <end position="87"/>
    </location>
</feature>
<reference evidence="2 3" key="1">
    <citation type="submission" date="2019-02" db="EMBL/GenBank/DDBJ databases">
        <title>Genome sequences of Aliivibrio finisterrensis strains from farmed Atlantic salmon.</title>
        <authorList>
            <person name="Bowman J.P."/>
        </authorList>
    </citation>
    <scope>NUCLEOTIDE SEQUENCE [LARGE SCALE GENOMIC DNA]</scope>
    <source>
        <strain evidence="2 3">A21</strain>
    </source>
</reference>
<keyword evidence="1" id="KW-0812">Transmembrane</keyword>
<dbReference type="EMBL" id="SEZN01000048">
    <property type="protein sequence ID" value="RYU60800.1"/>
    <property type="molecule type" value="Genomic_DNA"/>
</dbReference>
<comment type="caution">
    <text evidence="2">The sequence shown here is derived from an EMBL/GenBank/DDBJ whole genome shotgun (WGS) entry which is preliminary data.</text>
</comment>
<evidence type="ECO:0000313" key="3">
    <source>
        <dbReference type="Proteomes" id="UP000294166"/>
    </source>
</evidence>